<organism evidence="1 2">
    <name type="scientific">Acinetobacter rudis</name>
    <dbReference type="NCBI Taxonomy" id="632955"/>
    <lineage>
        <taxon>Bacteria</taxon>
        <taxon>Pseudomonadati</taxon>
        <taxon>Pseudomonadota</taxon>
        <taxon>Gammaproteobacteria</taxon>
        <taxon>Moraxellales</taxon>
        <taxon>Moraxellaceae</taxon>
        <taxon>Acinetobacter</taxon>
    </lineage>
</organism>
<dbReference type="RefSeq" id="WP_308981544.1">
    <property type="nucleotide sequence ID" value="NZ_JAVIDL010000017.1"/>
</dbReference>
<dbReference type="Pfam" id="PF08803">
    <property type="entry name" value="ydhR"/>
    <property type="match status" value="1"/>
</dbReference>
<dbReference type="SUPFAM" id="SSF54909">
    <property type="entry name" value="Dimeric alpha+beta barrel"/>
    <property type="match status" value="1"/>
</dbReference>
<gene>
    <name evidence="1" type="ORF">RFH47_10075</name>
</gene>
<dbReference type="Proteomes" id="UP001243844">
    <property type="component" value="Unassembled WGS sequence"/>
</dbReference>
<accession>A0AAW8J7H0</accession>
<dbReference type="PANTHER" id="PTHR39169">
    <property type="match status" value="1"/>
</dbReference>
<keyword evidence="1" id="KW-0560">Oxidoreductase</keyword>
<dbReference type="InterPro" id="IPR014910">
    <property type="entry name" value="YdhR"/>
</dbReference>
<comment type="caution">
    <text evidence="1">The sequence shown here is derived from an EMBL/GenBank/DDBJ whole genome shotgun (WGS) entry which is preliminary data.</text>
</comment>
<evidence type="ECO:0000313" key="2">
    <source>
        <dbReference type="Proteomes" id="UP001243844"/>
    </source>
</evidence>
<reference evidence="1" key="1">
    <citation type="submission" date="2023-08" db="EMBL/GenBank/DDBJ databases">
        <title>Emergence of clinically-relevant ST2 carbapenem-resistant Acinetobacter baumannii strains in hospital sewages in Zhejiang, East of China.</title>
        <authorList>
            <person name="Kaichao C."/>
            <person name="Zhang R."/>
        </authorList>
    </citation>
    <scope>NUCLEOTIDE SEQUENCE</scope>
    <source>
        <strain evidence="1">M-RB-37</strain>
    </source>
</reference>
<dbReference type="InterPro" id="IPR011008">
    <property type="entry name" value="Dimeric_a/b-barrel"/>
</dbReference>
<dbReference type="AlphaFoldDB" id="A0AAW8J7H0"/>
<keyword evidence="1" id="KW-0503">Monooxygenase</keyword>
<protein>
    <submittedName>
        <fullName evidence="1">Monooxygenase</fullName>
    </submittedName>
</protein>
<dbReference type="EMBL" id="JAVIDL010000017">
    <property type="protein sequence ID" value="MDQ8936076.1"/>
    <property type="molecule type" value="Genomic_DNA"/>
</dbReference>
<dbReference type="PANTHER" id="PTHR39169:SF1">
    <property type="entry name" value="MONOOXYGENASE YDHR-RELATED"/>
    <property type="match status" value="1"/>
</dbReference>
<proteinExistence type="predicted"/>
<evidence type="ECO:0000313" key="1">
    <source>
        <dbReference type="EMBL" id="MDQ8936076.1"/>
    </source>
</evidence>
<dbReference type="GO" id="GO:0004497">
    <property type="term" value="F:monooxygenase activity"/>
    <property type="evidence" value="ECO:0007669"/>
    <property type="project" value="UniProtKB-KW"/>
</dbReference>
<dbReference type="Gene3D" id="3.30.70.100">
    <property type="match status" value="1"/>
</dbReference>
<dbReference type="NCBIfam" id="NF008333">
    <property type="entry name" value="PRK11118.1"/>
    <property type="match status" value="1"/>
</dbReference>
<sequence>MRYILQVDFPFSGPWGEEMALAMQELAQSINHETGMVWKIWTENPEENRAGGIYLFETEQTAKDYLSMHCLRLKSFGIEDIEAKIFIANQALSKLNHGPL</sequence>
<name>A0AAW8J7H0_9GAMM</name>